<evidence type="ECO:0000313" key="2">
    <source>
        <dbReference type="Proteomes" id="UP000248272"/>
    </source>
</evidence>
<gene>
    <name evidence="1" type="ORF">MSj_02487</name>
</gene>
<comment type="caution">
    <text evidence="1">The sequence shown here is derived from an EMBL/GenBank/DDBJ whole genome shotgun (WGS) entry which is preliminary data.</text>
</comment>
<protein>
    <recommendedName>
        <fullName evidence="3">DUF1824 domain-containing protein</fullName>
    </recommendedName>
</protein>
<dbReference type="RefSeq" id="WP_110579387.1">
    <property type="nucleotide sequence ID" value="NZ_BDSG01000056.1"/>
</dbReference>
<organism evidence="1 2">
    <name type="scientific">Microcystis aeruginosa Sj</name>
    <dbReference type="NCBI Taxonomy" id="1979544"/>
    <lineage>
        <taxon>Bacteria</taxon>
        <taxon>Bacillati</taxon>
        <taxon>Cyanobacteriota</taxon>
        <taxon>Cyanophyceae</taxon>
        <taxon>Oscillatoriophycideae</taxon>
        <taxon>Chroococcales</taxon>
        <taxon>Microcystaceae</taxon>
        <taxon>Microcystis</taxon>
    </lineage>
</organism>
<name>A0A2Z6UTQ9_MICAE</name>
<dbReference type="SUPFAM" id="SSF160532">
    <property type="entry name" value="Ava3019-like"/>
    <property type="match status" value="1"/>
</dbReference>
<sequence length="135" mass="15087">MSIEEALKLLKEYGCIKLKIAQSPEEEEALRQAILLVNQGSESINLGICADNNEEGFKALKSYLQALGYPLPNTLREDQPELGAVYIKYNTQRQASYLDSYTGTYRGVLISCQSENDQLVGTYGHFPLDLFSEEA</sequence>
<accession>A0A2Z6UTQ9</accession>
<dbReference type="Gene3D" id="3.30.360.10">
    <property type="entry name" value="Dihydrodipicolinate Reductase, domain 2"/>
    <property type="match status" value="1"/>
</dbReference>
<dbReference type="InterPro" id="IPR014953">
    <property type="entry name" value="DUF1824"/>
</dbReference>
<evidence type="ECO:0000313" key="1">
    <source>
        <dbReference type="EMBL" id="GBL10991.1"/>
    </source>
</evidence>
<dbReference type="EMBL" id="BDSG01000056">
    <property type="protein sequence ID" value="GBL10991.1"/>
    <property type="molecule type" value="Genomic_DNA"/>
</dbReference>
<dbReference type="Pfam" id="PF08854">
    <property type="entry name" value="DUF1824"/>
    <property type="match status" value="1"/>
</dbReference>
<reference evidence="1 2" key="1">
    <citation type="journal article" date="2018" name="Front. Microbiol.">
        <title>Adaptation of the Freshwater Bloom-Forming Cyanobacterium Microcystis aeruginosa to Brackish Water Is Driven by Recent Horizontal Transfer of Sucrose Genes.</title>
        <authorList>
            <person name="Tanabe Y."/>
            <person name="Hodoki Y."/>
            <person name="Sano T."/>
            <person name="Tada K."/>
            <person name="Watanabe M.M."/>
        </authorList>
    </citation>
    <scope>NUCLEOTIDE SEQUENCE [LARGE SCALE GENOMIC DNA]</scope>
    <source>
        <strain evidence="1 2">Sj</strain>
    </source>
</reference>
<dbReference type="AlphaFoldDB" id="A0A2Z6UTQ9"/>
<proteinExistence type="predicted"/>
<evidence type="ECO:0008006" key="3">
    <source>
        <dbReference type="Google" id="ProtNLM"/>
    </source>
</evidence>
<dbReference type="Proteomes" id="UP000248272">
    <property type="component" value="Unassembled WGS sequence"/>
</dbReference>